<dbReference type="GO" id="GO:0005509">
    <property type="term" value="F:calcium ion binding"/>
    <property type="evidence" value="ECO:0007669"/>
    <property type="project" value="InterPro"/>
</dbReference>
<reference evidence="11" key="2">
    <citation type="submission" date="2022-10" db="EMBL/GenBank/DDBJ databases">
        <authorList>
            <consortium name="ENA_rothamsted_submissions"/>
            <consortium name="culmorum"/>
            <person name="King R."/>
        </authorList>
    </citation>
    <scope>NUCLEOTIDE SEQUENCE</scope>
</reference>
<evidence type="ECO:0000259" key="9">
    <source>
        <dbReference type="PROSITE" id="PS50025"/>
    </source>
</evidence>
<dbReference type="InterPro" id="IPR013320">
    <property type="entry name" value="ConA-like_dom_sf"/>
</dbReference>
<feature type="domain" description="EGF-like" evidence="10">
    <location>
        <begin position="852"/>
        <end position="889"/>
    </location>
</feature>
<feature type="disulfide bond" evidence="6">
    <location>
        <begin position="879"/>
        <end position="888"/>
    </location>
</feature>
<dbReference type="Proteomes" id="UP001153737">
    <property type="component" value="Chromosome 7"/>
</dbReference>
<evidence type="ECO:0000256" key="6">
    <source>
        <dbReference type="PROSITE-ProRule" id="PRU00076"/>
    </source>
</evidence>
<feature type="disulfide bond" evidence="6">
    <location>
        <begin position="34"/>
        <end position="44"/>
    </location>
</feature>
<dbReference type="SMART" id="SM00179">
    <property type="entry name" value="EGF_CA"/>
    <property type="match status" value="10"/>
</dbReference>
<dbReference type="InterPro" id="IPR001791">
    <property type="entry name" value="Laminin_G"/>
</dbReference>
<feature type="disulfide bond" evidence="6">
    <location>
        <begin position="94"/>
        <end position="103"/>
    </location>
</feature>
<dbReference type="PROSITE" id="PS00010">
    <property type="entry name" value="ASX_HYDROXYL"/>
    <property type="match status" value="3"/>
</dbReference>
<dbReference type="GO" id="GO:0005112">
    <property type="term" value="F:Notch binding"/>
    <property type="evidence" value="ECO:0007669"/>
    <property type="project" value="TreeGrafter"/>
</dbReference>
<evidence type="ECO:0008006" key="13">
    <source>
        <dbReference type="Google" id="ProtNLM"/>
    </source>
</evidence>
<keyword evidence="4 6" id="KW-1015">Disulfide bond</keyword>
<dbReference type="GO" id="GO:0003008">
    <property type="term" value="P:system process"/>
    <property type="evidence" value="ECO:0007669"/>
    <property type="project" value="UniProtKB-ARBA"/>
</dbReference>
<dbReference type="InterPro" id="IPR000742">
    <property type="entry name" value="EGF"/>
</dbReference>
<feature type="domain" description="EGF-like" evidence="10">
    <location>
        <begin position="106"/>
        <end position="142"/>
    </location>
</feature>
<feature type="chain" id="PRO_5040348364" description="Protein eyes shut" evidence="8">
    <location>
        <begin position="31"/>
        <end position="1605"/>
    </location>
</feature>
<dbReference type="InterPro" id="IPR013032">
    <property type="entry name" value="EGF-like_CS"/>
</dbReference>
<dbReference type="InterPro" id="IPR050906">
    <property type="entry name" value="Notch_signaling"/>
</dbReference>
<feature type="disulfide bond" evidence="6">
    <location>
        <begin position="289"/>
        <end position="298"/>
    </location>
</feature>
<sequence length="1605" mass="176152">MMQYDQKMGIQRWLIIFVLQFLLHLPTTRTGFACVNNPCIHGVCLDDLNSTYFCYCIDGYTGIQCQTNWNECWSSPCRNGGVCLDGIATFECTCPAGYTGRSCEEDINECESNPCQNNGTCIDAQNGYTCNCLPGYSGTYCEIDIAVCNSTNETRCFNGGMCEEGPGDSFWCQCPQGWGGFLCDTELDECASSPCQNGAVCIDLHAEYSCACLFGYTGQNCEEVMQICDSNPCRNGALCIIEENRSVCYCVPDFHGDLCQFQYDECQLGPKCMNGGTCIDGIDNSTCSCPPNLTGVLCECLILEDGTLDCTYVSSRPTGVPTSSIYYENYTIPITSPSTVKSTETTEVPTTIHSLFNETITSSFVTSTDISSPISSTSFMTLEESTIFVTAHAIPSTVSQTSTDISSYVTTPSITTTSLIFENSTITSEELKPTTQEFPTTYEVIELTSLDSKTTSEKTFTTASITMSPEEPITSVVSTEYTSTYSTSPEEPLHQNMSSSTKESSSSTLSIDYTTPAVLSSTSSIETVASGITLVTTSQEGRSSNDTLPEETTTSIHRFFTTEPTKKMEPSIMTSTILPTFDSTTMETTEETTTWTSIDCTKYETKCQNGGTCVFLESGYKCICHFDHEGPYCEVKLGIRHAAFNGNSFLSHHVLTSSYHIAIEFEAKTMANDGLLFYCNIDSPHIALYMESGYLKFRFSCGYQTMLLSELKIPVNNGFSMNIKAGLDFSKDFNHCNASIRVNDSLSMTGDQVAKIDRLHHPSTWLHLGGLPLDLSNDVSYPVGGLFGCISNLKIDNHRVRIYDDAEDGNAIMECSSLACLSNPCSNGGSCSSMGDKWQCHCRNGYLGKTCHISICDDNPCLYGGTCIPFTNSGYICLCPYGKHGHFCENDLKVTEPNFSSTIRGLSSFVAYPFPDGISKNMELTFRFIPTTMEQIALLLFIGQAGHHDFYSDHIAVSFVKGYIMLTWNLGSGPRRIFTAQPIKKKSASYLVKLGHTGRRAWLYVENVGNVTGRTPGTLIQLDVVPLLYIGGHESKNFSTLPHDLPLHTGFSGCIFEIEMKSGSVVIPFQGNMKSFGRSVGQCGTSECYERSCQNGGACLHHGSTFMCLCQDDWYSPLCSSNHNLCDSNYTKCSDDSRCVPLLSNYECDCPLGKTGNYCREVENITDVSLTGKRSYFALKPIEFDDSKFHIEFDIRVLKDRGVVLFIGRKDTNFISVSLLNQMIEIRIRSGGTKMNGPKIISVRSSKLLVKAFWHKVKFGIYGRKTYISVDNIINTGILDVGHVLTISKETVFFGGLPDLSDLPLSATSSLSEPFQGCLKHLSIDGKSVRLDSSSIKESRNMGDCAGTPCGGEACQNGGTCWLDSFMQPHCSCVSPFYGEKCEEVAICDAKSCKNRGKCLNNKCTCQVGYAGAFCESQIVVKTPQFGGKSYLRVKRGSDRKRNLKDNGITSIQLNFTTASPNGLLLWNDNKGNNTFGLGLENGFLKLALTIGKSKQTIVEVPSYVQLADGLWHHVEIMLDPFVLKIDGKDFLVYSKFEKTTRVKLIGDFFIGGMPANSSLILVTNGLFPQAFEGCISGFGTNVEYMSDFSLQEGSNITRCDFLAA</sequence>
<keyword evidence="2 8" id="KW-0732">Signal</keyword>
<evidence type="ECO:0000256" key="1">
    <source>
        <dbReference type="ARBA" id="ARBA00022536"/>
    </source>
</evidence>
<dbReference type="Gene3D" id="2.10.25.10">
    <property type="entry name" value="Laminin"/>
    <property type="match status" value="12"/>
</dbReference>
<keyword evidence="3" id="KW-0677">Repeat</keyword>
<dbReference type="FunFam" id="2.10.25.10:FF:000710">
    <property type="entry name" value="Blast:Protein eyes shut"/>
    <property type="match status" value="1"/>
</dbReference>
<dbReference type="PANTHER" id="PTHR24044">
    <property type="entry name" value="NOTCH LIGAND FAMILY MEMBER"/>
    <property type="match status" value="1"/>
</dbReference>
<feature type="disulfide bond" evidence="6">
    <location>
        <begin position="1150"/>
        <end position="1159"/>
    </location>
</feature>
<dbReference type="SUPFAM" id="SSF57196">
    <property type="entry name" value="EGF/Laminin"/>
    <property type="match status" value="10"/>
</dbReference>
<feature type="domain" description="EGF-like" evidence="10">
    <location>
        <begin position="1084"/>
        <end position="1120"/>
    </location>
</feature>
<feature type="region of interest" description="Disordered" evidence="7">
    <location>
        <begin position="484"/>
        <end position="507"/>
    </location>
</feature>
<dbReference type="InterPro" id="IPR018097">
    <property type="entry name" value="EGF_Ca-bd_CS"/>
</dbReference>
<feature type="disulfide bond" evidence="6">
    <location>
        <begin position="1373"/>
        <end position="1382"/>
    </location>
</feature>
<dbReference type="SUPFAM" id="SSF49899">
    <property type="entry name" value="Concanavalin A-like lectins/glucanases"/>
    <property type="match status" value="4"/>
</dbReference>
<feature type="disulfide bond" evidence="6">
    <location>
        <begin position="1406"/>
        <end position="1415"/>
    </location>
</feature>
<evidence type="ECO:0000256" key="5">
    <source>
        <dbReference type="ARBA" id="ARBA00023180"/>
    </source>
</evidence>
<feature type="disulfide bond" evidence="6">
    <location>
        <begin position="132"/>
        <end position="141"/>
    </location>
</feature>
<keyword evidence="1 6" id="KW-0245">EGF-like domain</keyword>
<organism evidence="11 12">
    <name type="scientific">Phaedon cochleariae</name>
    <name type="common">Mustard beetle</name>
    <dbReference type="NCBI Taxonomy" id="80249"/>
    <lineage>
        <taxon>Eukaryota</taxon>
        <taxon>Metazoa</taxon>
        <taxon>Ecdysozoa</taxon>
        <taxon>Arthropoda</taxon>
        <taxon>Hexapoda</taxon>
        <taxon>Insecta</taxon>
        <taxon>Pterygota</taxon>
        <taxon>Neoptera</taxon>
        <taxon>Endopterygota</taxon>
        <taxon>Coleoptera</taxon>
        <taxon>Polyphaga</taxon>
        <taxon>Cucujiformia</taxon>
        <taxon>Chrysomeloidea</taxon>
        <taxon>Chrysomelidae</taxon>
        <taxon>Chrysomelinae</taxon>
        <taxon>Chrysomelini</taxon>
        <taxon>Phaedon</taxon>
    </lineage>
</organism>
<feature type="domain" description="EGF-like" evidence="10">
    <location>
        <begin position="1122"/>
        <end position="1160"/>
    </location>
</feature>
<feature type="domain" description="Laminin G" evidence="9">
    <location>
        <begin position="899"/>
        <end position="1083"/>
    </location>
</feature>
<feature type="domain" description="EGF-like" evidence="10">
    <location>
        <begin position="1346"/>
        <end position="1383"/>
    </location>
</feature>
<dbReference type="PANTHER" id="PTHR24044:SF507">
    <property type="entry name" value="NOTCH HOMOLOG 2 N-TERMINAL-LIKE PROTEIN B"/>
    <property type="match status" value="1"/>
</dbReference>
<proteinExistence type="predicted"/>
<feature type="disulfide bond" evidence="6">
    <location>
        <begin position="212"/>
        <end position="221"/>
    </location>
</feature>
<dbReference type="FunFam" id="2.10.25.10:FF:000004">
    <property type="entry name" value="Neurogenic locus notch 1"/>
    <property type="match status" value="1"/>
</dbReference>
<accession>A0A9N9SMD0</accession>
<reference evidence="11" key="1">
    <citation type="submission" date="2022-01" db="EMBL/GenBank/DDBJ databases">
        <authorList>
            <person name="King R."/>
        </authorList>
    </citation>
    <scope>NUCLEOTIDE SEQUENCE</scope>
</reference>
<dbReference type="PROSITE" id="PS50026">
    <property type="entry name" value="EGF_3"/>
    <property type="match status" value="14"/>
</dbReference>
<dbReference type="GO" id="GO:0030154">
    <property type="term" value="P:cell differentiation"/>
    <property type="evidence" value="ECO:0007669"/>
    <property type="project" value="UniProtKB-ARBA"/>
</dbReference>
<dbReference type="Pfam" id="PF12661">
    <property type="entry name" value="hEGF"/>
    <property type="match status" value="1"/>
</dbReference>
<feature type="domain" description="EGF-like" evidence="10">
    <location>
        <begin position="262"/>
        <end position="299"/>
    </location>
</feature>
<feature type="domain" description="Laminin G" evidence="9">
    <location>
        <begin position="1166"/>
        <end position="1350"/>
    </location>
</feature>
<dbReference type="FunFam" id="2.10.25.10:FF:000122">
    <property type="entry name" value="Protein crumbs homolog 2"/>
    <property type="match status" value="1"/>
</dbReference>
<dbReference type="Gene3D" id="2.60.120.200">
    <property type="match status" value="4"/>
</dbReference>
<dbReference type="GO" id="GO:0048513">
    <property type="term" value="P:animal organ development"/>
    <property type="evidence" value="ECO:0007669"/>
    <property type="project" value="UniProtKB-ARBA"/>
</dbReference>
<feature type="disulfide bond" evidence="6">
    <location>
        <begin position="56"/>
        <end position="65"/>
    </location>
</feature>
<evidence type="ECO:0000256" key="7">
    <source>
        <dbReference type="SAM" id="MobiDB-lite"/>
    </source>
</evidence>
<comment type="caution">
    <text evidence="6">Lacks conserved residue(s) required for the propagation of feature annotation.</text>
</comment>
<feature type="domain" description="EGF-like" evidence="10">
    <location>
        <begin position="816"/>
        <end position="849"/>
    </location>
</feature>
<dbReference type="PROSITE" id="PS01186">
    <property type="entry name" value="EGF_2"/>
    <property type="match status" value="7"/>
</dbReference>
<dbReference type="Pfam" id="PF02210">
    <property type="entry name" value="Laminin_G_2"/>
    <property type="match status" value="3"/>
</dbReference>
<feature type="domain" description="EGF-like" evidence="10">
    <location>
        <begin position="224"/>
        <end position="260"/>
    </location>
</feature>
<dbReference type="PRINTS" id="PR00010">
    <property type="entry name" value="EGFBLOOD"/>
</dbReference>
<feature type="compositionally biased region" description="Low complexity" evidence="7">
    <location>
        <begin position="498"/>
        <end position="507"/>
    </location>
</feature>
<dbReference type="GO" id="GO:0009653">
    <property type="term" value="P:anatomical structure morphogenesis"/>
    <property type="evidence" value="ECO:0007669"/>
    <property type="project" value="UniProtKB-ARBA"/>
</dbReference>
<feature type="domain" description="EGF-like" evidence="10">
    <location>
        <begin position="596"/>
        <end position="634"/>
    </location>
</feature>
<dbReference type="PROSITE" id="PS01187">
    <property type="entry name" value="EGF_CA"/>
    <property type="match status" value="2"/>
</dbReference>
<feature type="disulfide bond" evidence="6">
    <location>
        <begin position="624"/>
        <end position="633"/>
    </location>
</feature>
<keyword evidence="12" id="KW-1185">Reference proteome</keyword>
<dbReference type="EMBL" id="OU896713">
    <property type="protein sequence ID" value="CAG9823468.1"/>
    <property type="molecule type" value="Genomic_DNA"/>
</dbReference>
<feature type="signal peptide" evidence="8">
    <location>
        <begin position="1"/>
        <end position="30"/>
    </location>
</feature>
<feature type="domain" description="Laminin G" evidence="9">
    <location>
        <begin position="1421"/>
        <end position="1600"/>
    </location>
</feature>
<feature type="disulfide bond" evidence="6">
    <location>
        <begin position="174"/>
        <end position="183"/>
    </location>
</feature>
<dbReference type="PROSITE" id="PS00022">
    <property type="entry name" value="EGF_1"/>
    <property type="match status" value="12"/>
</dbReference>
<dbReference type="InterPro" id="IPR001881">
    <property type="entry name" value="EGF-like_Ca-bd_dom"/>
</dbReference>
<protein>
    <recommendedName>
        <fullName evidence="13">Protein eyes shut</fullName>
    </recommendedName>
</protein>
<dbReference type="PRINTS" id="PR01983">
    <property type="entry name" value="NOTCH"/>
</dbReference>
<gene>
    <name evidence="11" type="ORF">PHAECO_LOCUS11335</name>
</gene>
<name>A0A9N9SMD0_PHACE</name>
<feature type="domain" description="Laminin G" evidence="9">
    <location>
        <begin position="639"/>
        <end position="820"/>
    </location>
</feature>
<dbReference type="SMART" id="SM00282">
    <property type="entry name" value="LamG"/>
    <property type="match status" value="4"/>
</dbReference>
<feature type="disulfide bond" evidence="6">
    <location>
        <begin position="250"/>
        <end position="259"/>
    </location>
</feature>
<feature type="domain" description="EGF-like" evidence="10">
    <location>
        <begin position="68"/>
        <end position="104"/>
    </location>
</feature>
<dbReference type="CDD" id="cd00110">
    <property type="entry name" value="LamG"/>
    <property type="match status" value="4"/>
</dbReference>
<dbReference type="CDD" id="cd00054">
    <property type="entry name" value="EGF_CA"/>
    <property type="match status" value="7"/>
</dbReference>
<dbReference type="Pfam" id="PF00008">
    <property type="entry name" value="EGF"/>
    <property type="match status" value="6"/>
</dbReference>
<evidence type="ECO:0000256" key="3">
    <source>
        <dbReference type="ARBA" id="ARBA00022737"/>
    </source>
</evidence>
<feature type="domain" description="EGF-like" evidence="10">
    <location>
        <begin position="144"/>
        <end position="184"/>
    </location>
</feature>
<evidence type="ECO:0000256" key="4">
    <source>
        <dbReference type="ARBA" id="ARBA00023157"/>
    </source>
</evidence>
<dbReference type="FunFam" id="2.10.25.10:FF:000472">
    <property type="entry name" value="Uncharacterized protein, isoform A"/>
    <property type="match status" value="1"/>
</dbReference>
<keyword evidence="5" id="KW-0325">Glycoprotein</keyword>
<dbReference type="PROSITE" id="PS50025">
    <property type="entry name" value="LAM_G_DOMAIN"/>
    <property type="match status" value="4"/>
</dbReference>
<evidence type="ECO:0000256" key="8">
    <source>
        <dbReference type="SAM" id="SignalP"/>
    </source>
</evidence>
<dbReference type="Pfam" id="PF00054">
    <property type="entry name" value="Laminin_G_1"/>
    <property type="match status" value="1"/>
</dbReference>
<feature type="domain" description="EGF-like" evidence="10">
    <location>
        <begin position="30"/>
        <end position="66"/>
    </location>
</feature>
<dbReference type="GO" id="GO:0051240">
    <property type="term" value="P:positive regulation of multicellular organismal process"/>
    <property type="evidence" value="ECO:0007669"/>
    <property type="project" value="UniProtKB-ARBA"/>
</dbReference>
<dbReference type="OrthoDB" id="283575at2759"/>
<feature type="disulfide bond" evidence="6">
    <location>
        <begin position="1110"/>
        <end position="1119"/>
    </location>
</feature>
<evidence type="ECO:0000313" key="11">
    <source>
        <dbReference type="EMBL" id="CAG9823468.1"/>
    </source>
</evidence>
<evidence type="ECO:0000259" key="10">
    <source>
        <dbReference type="PROSITE" id="PS50026"/>
    </source>
</evidence>
<feature type="domain" description="EGF-like" evidence="10">
    <location>
        <begin position="186"/>
        <end position="222"/>
    </location>
</feature>
<feature type="domain" description="EGF-like" evidence="10">
    <location>
        <begin position="1384"/>
        <end position="1416"/>
    </location>
</feature>
<dbReference type="InterPro" id="IPR000152">
    <property type="entry name" value="EGF-type_Asp/Asn_hydroxyl_site"/>
</dbReference>
<dbReference type="SMART" id="SM00181">
    <property type="entry name" value="EGF"/>
    <property type="match status" value="14"/>
</dbReference>
<evidence type="ECO:0000256" key="2">
    <source>
        <dbReference type="ARBA" id="ARBA00022729"/>
    </source>
</evidence>
<evidence type="ECO:0000313" key="12">
    <source>
        <dbReference type="Proteomes" id="UP001153737"/>
    </source>
</evidence>